<name>A0A1I7NS70_9HYPH</name>
<evidence type="ECO:0000313" key="4">
    <source>
        <dbReference type="Proteomes" id="UP000199423"/>
    </source>
</evidence>
<dbReference type="EMBL" id="FPCH01000003">
    <property type="protein sequence ID" value="SFV37517.1"/>
    <property type="molecule type" value="Genomic_DNA"/>
</dbReference>
<dbReference type="Proteomes" id="UP000199423">
    <property type="component" value="Unassembled WGS sequence"/>
</dbReference>
<dbReference type="InterPro" id="IPR003746">
    <property type="entry name" value="DUF167"/>
</dbReference>
<dbReference type="SMART" id="SM01152">
    <property type="entry name" value="DUF167"/>
    <property type="match status" value="1"/>
</dbReference>
<evidence type="ECO:0000313" key="3">
    <source>
        <dbReference type="EMBL" id="SFV37517.1"/>
    </source>
</evidence>
<dbReference type="HAMAP" id="MF_00634">
    <property type="entry name" value="UPF0235"/>
    <property type="match status" value="1"/>
</dbReference>
<dbReference type="STRING" id="51670.SAMN04488557_3204"/>
<keyword evidence="4" id="KW-1185">Reference proteome</keyword>
<evidence type="ECO:0000256" key="2">
    <source>
        <dbReference type="HAMAP-Rule" id="MF_00634"/>
    </source>
</evidence>
<dbReference type="InterPro" id="IPR036591">
    <property type="entry name" value="YggU-like_sf"/>
</dbReference>
<protein>
    <recommendedName>
        <fullName evidence="2">UPF0235 protein SAMN04488557_3204</fullName>
    </recommendedName>
</protein>
<sequence length="116" mass="12615">MTSRLASQPPARKAWRHGSACVIAHFRLTPKSSKEAIDGIVETPDGPAFQARVRALPEDGAANRALEELAARWLGVTKSSVSLATGGKSRLKSLKISGDPETLERLLQERTNELRK</sequence>
<comment type="similarity">
    <text evidence="1 2">Belongs to the UPF0235 family.</text>
</comment>
<dbReference type="Pfam" id="PF02594">
    <property type="entry name" value="DUF167"/>
    <property type="match status" value="1"/>
</dbReference>
<dbReference type="AlphaFoldDB" id="A0A1I7NS70"/>
<dbReference type="Gene3D" id="3.30.1200.10">
    <property type="entry name" value="YggU-like"/>
    <property type="match status" value="1"/>
</dbReference>
<dbReference type="NCBIfam" id="TIGR00251">
    <property type="entry name" value="DUF167 family protein"/>
    <property type="match status" value="1"/>
</dbReference>
<dbReference type="SUPFAM" id="SSF69786">
    <property type="entry name" value="YggU-like"/>
    <property type="match status" value="1"/>
</dbReference>
<reference evidence="4" key="1">
    <citation type="submission" date="2016-10" db="EMBL/GenBank/DDBJ databases">
        <authorList>
            <person name="Varghese N."/>
            <person name="Submissions S."/>
        </authorList>
    </citation>
    <scope>NUCLEOTIDE SEQUENCE [LARGE SCALE GENOMIC DNA]</scope>
    <source>
        <strain evidence="4">DSM 1565</strain>
    </source>
</reference>
<accession>A0A1I7NS70</accession>
<organism evidence="3 4">
    <name type="scientific">Hyphomicrobium facile</name>
    <dbReference type="NCBI Taxonomy" id="51670"/>
    <lineage>
        <taxon>Bacteria</taxon>
        <taxon>Pseudomonadati</taxon>
        <taxon>Pseudomonadota</taxon>
        <taxon>Alphaproteobacteria</taxon>
        <taxon>Hyphomicrobiales</taxon>
        <taxon>Hyphomicrobiaceae</taxon>
        <taxon>Hyphomicrobium</taxon>
    </lineage>
</organism>
<gene>
    <name evidence="3" type="ORF">SAMN04488557_3204</name>
</gene>
<proteinExistence type="inferred from homology"/>
<dbReference type="OrthoDB" id="9801972at2"/>
<evidence type="ECO:0000256" key="1">
    <source>
        <dbReference type="ARBA" id="ARBA00010364"/>
    </source>
</evidence>